<protein>
    <submittedName>
        <fullName evidence="9">TolC family protein</fullName>
    </submittedName>
</protein>
<name>A0ABU2Y4P3_9FLAO</name>
<gene>
    <name evidence="9" type="ORF">RM519_07900</name>
</gene>
<accession>A0ABU2Y4P3</accession>
<keyword evidence="4" id="KW-1134">Transmembrane beta strand</keyword>
<keyword evidence="8" id="KW-0732">Signal</keyword>
<dbReference type="PANTHER" id="PTHR30026:SF20">
    <property type="entry name" value="OUTER MEMBRANE PROTEIN TOLC"/>
    <property type="match status" value="1"/>
</dbReference>
<evidence type="ECO:0000256" key="3">
    <source>
        <dbReference type="ARBA" id="ARBA00022448"/>
    </source>
</evidence>
<evidence type="ECO:0000313" key="10">
    <source>
        <dbReference type="Proteomes" id="UP001252186"/>
    </source>
</evidence>
<keyword evidence="7" id="KW-0998">Cell outer membrane</keyword>
<dbReference type="Proteomes" id="UP001252186">
    <property type="component" value="Unassembled WGS sequence"/>
</dbReference>
<reference evidence="9 10" key="1">
    <citation type="submission" date="2023-09" db="EMBL/GenBank/DDBJ databases">
        <authorList>
            <person name="Rey-Velasco X."/>
        </authorList>
    </citation>
    <scope>NUCLEOTIDE SEQUENCE [LARGE SCALE GENOMIC DNA]</scope>
    <source>
        <strain evidence="9 10">P050</strain>
    </source>
</reference>
<keyword evidence="3" id="KW-0813">Transport</keyword>
<evidence type="ECO:0000256" key="5">
    <source>
        <dbReference type="ARBA" id="ARBA00022692"/>
    </source>
</evidence>
<organism evidence="9 10">
    <name type="scientific">Urechidicola vernalis</name>
    <dbReference type="NCBI Taxonomy" id="3075600"/>
    <lineage>
        <taxon>Bacteria</taxon>
        <taxon>Pseudomonadati</taxon>
        <taxon>Bacteroidota</taxon>
        <taxon>Flavobacteriia</taxon>
        <taxon>Flavobacteriales</taxon>
        <taxon>Flavobacteriaceae</taxon>
        <taxon>Urechidicola</taxon>
    </lineage>
</organism>
<sequence>MKTKLLLLITLLSVTLYGQDVEKTTFSLNEAVAYGMENAYEIDYANKDVEIAEQRVRETTAIGLPQVNGAVDYQNYLKQPVSLLPAAAFDPYNQIRDLDDYYQVTPVPGNPVPGAPEGFIPINFGTKQNISASVILNQLIFDGSYLIGLKGVKVYLKQGENAKSKTEFIVKQTITNAYTYVLLVEENLSILEKNKTVLESNLNQTLKLVENGFSEEQDAQQLQLTLSAIINEINSTNRVKASAYKLLNLGLGLDINTPITLTETLESLLVSNLNLGLTSQDFDITNHIDYQIANTNKESSELLMRFEKSKYLPSLNGFVNVGTAANNDQFQFFNNDQKWFASSVLGVNLSVPIFSSFSRDAKTQQAKIDLLKAETQLTETEQRLTVELQDARNDYQFAVESYNISKDNMALAESIEGKENTKFFEGVSTSFDLSNAQNQLYSRQREYLESILYLINSRVTLENALNIK</sequence>
<dbReference type="InterPro" id="IPR051906">
    <property type="entry name" value="TolC-like"/>
</dbReference>
<dbReference type="PANTHER" id="PTHR30026">
    <property type="entry name" value="OUTER MEMBRANE PROTEIN TOLC"/>
    <property type="match status" value="1"/>
</dbReference>
<dbReference type="SUPFAM" id="SSF56954">
    <property type="entry name" value="Outer membrane efflux proteins (OEP)"/>
    <property type="match status" value="1"/>
</dbReference>
<evidence type="ECO:0000256" key="1">
    <source>
        <dbReference type="ARBA" id="ARBA00004442"/>
    </source>
</evidence>
<feature type="signal peptide" evidence="8">
    <location>
        <begin position="1"/>
        <end position="18"/>
    </location>
</feature>
<evidence type="ECO:0000256" key="8">
    <source>
        <dbReference type="SAM" id="SignalP"/>
    </source>
</evidence>
<comment type="subcellular location">
    <subcellularLocation>
        <location evidence="1">Cell outer membrane</location>
    </subcellularLocation>
</comment>
<keyword evidence="5" id="KW-0812">Transmembrane</keyword>
<comment type="similarity">
    <text evidence="2">Belongs to the outer membrane factor (OMF) (TC 1.B.17) family.</text>
</comment>
<evidence type="ECO:0000256" key="4">
    <source>
        <dbReference type="ARBA" id="ARBA00022452"/>
    </source>
</evidence>
<evidence type="ECO:0000256" key="7">
    <source>
        <dbReference type="ARBA" id="ARBA00023237"/>
    </source>
</evidence>
<evidence type="ECO:0000256" key="2">
    <source>
        <dbReference type="ARBA" id="ARBA00007613"/>
    </source>
</evidence>
<dbReference type="Pfam" id="PF02321">
    <property type="entry name" value="OEP"/>
    <property type="match status" value="1"/>
</dbReference>
<comment type="caution">
    <text evidence="9">The sequence shown here is derived from an EMBL/GenBank/DDBJ whole genome shotgun (WGS) entry which is preliminary data.</text>
</comment>
<evidence type="ECO:0000313" key="9">
    <source>
        <dbReference type="EMBL" id="MDT0553164.1"/>
    </source>
</evidence>
<keyword evidence="10" id="KW-1185">Reference proteome</keyword>
<proteinExistence type="inferred from homology"/>
<keyword evidence="6" id="KW-0472">Membrane</keyword>
<dbReference type="InterPro" id="IPR003423">
    <property type="entry name" value="OMP_efflux"/>
</dbReference>
<evidence type="ECO:0000256" key="6">
    <source>
        <dbReference type="ARBA" id="ARBA00023136"/>
    </source>
</evidence>
<dbReference type="Gene3D" id="1.20.1600.10">
    <property type="entry name" value="Outer membrane efflux proteins (OEP)"/>
    <property type="match status" value="1"/>
</dbReference>
<dbReference type="EMBL" id="JAVRHV010000003">
    <property type="protein sequence ID" value="MDT0553164.1"/>
    <property type="molecule type" value="Genomic_DNA"/>
</dbReference>
<feature type="chain" id="PRO_5046274607" evidence="8">
    <location>
        <begin position="19"/>
        <end position="468"/>
    </location>
</feature>
<dbReference type="RefSeq" id="WP_311593148.1">
    <property type="nucleotide sequence ID" value="NZ_JAVRHV010000003.1"/>
</dbReference>